<reference evidence="1 2" key="1">
    <citation type="submission" date="2014-06" db="EMBL/GenBank/DDBJ databases">
        <authorList>
            <person name="Ju J."/>
            <person name="Zhang J."/>
        </authorList>
    </citation>
    <scope>NUCLEOTIDE SEQUENCE [LARGE SCALE GENOMIC DNA]</scope>
    <source>
        <strain evidence="1">DmL_050</strain>
    </source>
</reference>
<dbReference type="Proteomes" id="UP000195072">
    <property type="component" value="Unassembled WGS sequence"/>
</dbReference>
<protein>
    <submittedName>
        <fullName evidence="1">Uncharacterized protein</fullName>
    </submittedName>
</protein>
<gene>
    <name evidence="1" type="ORF">HK16_02570</name>
</gene>
<name>A0A252EEE3_9PROT</name>
<organism evidence="1 2">
    <name type="scientific">Acetobacter senegalensis</name>
    <dbReference type="NCBI Taxonomy" id="446692"/>
    <lineage>
        <taxon>Bacteria</taxon>
        <taxon>Pseudomonadati</taxon>
        <taxon>Pseudomonadota</taxon>
        <taxon>Alphaproteobacteria</taxon>
        <taxon>Acetobacterales</taxon>
        <taxon>Acetobacteraceae</taxon>
        <taxon>Acetobacter</taxon>
    </lineage>
</organism>
<proteinExistence type="predicted"/>
<dbReference type="EMBL" id="JOOZ01000135">
    <property type="protein sequence ID" value="OUL64686.1"/>
    <property type="molecule type" value="Genomic_DNA"/>
</dbReference>
<evidence type="ECO:0000313" key="1">
    <source>
        <dbReference type="EMBL" id="OUL64686.1"/>
    </source>
</evidence>
<sequence>MDNVLLDGYSFCGRLNAAIRAHRSAVRFALAHNLDEQRVRDAAAGKSVHTDVANALGLFKVWRYPLLSDPSVLATPKQIQEKLNTFIRSCGTQSVAAHKIGVSKQHLSNIQNTARGFGETCLRYFGYGKPVARYVPMDA</sequence>
<evidence type="ECO:0000313" key="2">
    <source>
        <dbReference type="Proteomes" id="UP000195072"/>
    </source>
</evidence>
<comment type="caution">
    <text evidence="1">The sequence shown here is derived from an EMBL/GenBank/DDBJ whole genome shotgun (WGS) entry which is preliminary data.</text>
</comment>
<dbReference type="RefSeq" id="WP_086898727.1">
    <property type="nucleotide sequence ID" value="NZ_JOOZ01000135.1"/>
</dbReference>
<dbReference type="AlphaFoldDB" id="A0A252EEE3"/>
<accession>A0A252EEE3</accession>